<sequence>MMTDNRQWLINGRPKGRGLVDDDFKKVVTPVPEVSEGHVLVKNEILGFDPAQKGWMENIGGYVAPTEIGEVMRGSGVGTVVESRDPKFAVGDKVMGMLRWQDYAMVPGSELNKVPDDELLGANLGALGTTGMTAYFGLLKHGRPQPGDTLVVSGAAGATGSMVGQIGKIAGCRTIGIAGGKEKCDWLTQDVGYDHAIDYKNEDVKAKLKELCNQSINVFYDNVGGTILNDALGHIAMHARVVICGGISRYEKGDMPAGPENYFNLIFKRGTMSGFIVLDYMSEYPEAQKRMRQWIKEGQITFKEDIQEGFDNIPDTLKRLFAGQNFGKQMLRLD</sequence>
<proteinExistence type="predicted"/>
<dbReference type="Proteomes" id="UP000663923">
    <property type="component" value="Chromosome"/>
</dbReference>
<evidence type="ECO:0000313" key="4">
    <source>
        <dbReference type="Proteomes" id="UP000663923"/>
    </source>
</evidence>
<dbReference type="InterPro" id="IPR020843">
    <property type="entry name" value="ER"/>
</dbReference>
<keyword evidence="4" id="KW-1185">Reference proteome</keyword>
<accession>A0ABX7T313</accession>
<dbReference type="CDD" id="cd05288">
    <property type="entry name" value="PGDH"/>
    <property type="match status" value="1"/>
</dbReference>
<reference evidence="3 4" key="1">
    <citation type="submission" date="2021-03" db="EMBL/GenBank/DDBJ databases">
        <title>Complete genome of Parasphingorhabdus_sp.JHSY0214.</title>
        <authorList>
            <person name="Yoo J.H."/>
            <person name="Bae J.W."/>
        </authorList>
    </citation>
    <scope>NUCLEOTIDE SEQUENCE [LARGE SCALE GENOMIC DNA]</scope>
    <source>
        <strain evidence="3 4">JHSY0214</strain>
    </source>
</reference>
<gene>
    <name evidence="3" type="ORF">J4G78_13295</name>
</gene>
<dbReference type="InterPro" id="IPR013149">
    <property type="entry name" value="ADH-like_C"/>
</dbReference>
<dbReference type="PANTHER" id="PTHR43205">
    <property type="entry name" value="PROSTAGLANDIN REDUCTASE"/>
    <property type="match status" value="1"/>
</dbReference>
<dbReference type="InterPro" id="IPR036291">
    <property type="entry name" value="NAD(P)-bd_dom_sf"/>
</dbReference>
<dbReference type="PANTHER" id="PTHR43205:SF42">
    <property type="entry name" value="ALCOHOL DEHYDROGENASE, ZINC-CONTAINING (AFU_ORTHOLOGUE AFUA_7G04530)"/>
    <property type="match status" value="1"/>
</dbReference>
<dbReference type="InterPro" id="IPR011032">
    <property type="entry name" value="GroES-like_sf"/>
</dbReference>
<evidence type="ECO:0000313" key="3">
    <source>
        <dbReference type="EMBL" id="QTD55192.1"/>
    </source>
</evidence>
<dbReference type="InterPro" id="IPR045010">
    <property type="entry name" value="MDR_fam"/>
</dbReference>
<dbReference type="Gene3D" id="3.90.180.10">
    <property type="entry name" value="Medium-chain alcohol dehydrogenases, catalytic domain"/>
    <property type="match status" value="1"/>
</dbReference>
<dbReference type="SMART" id="SM00829">
    <property type="entry name" value="PKS_ER"/>
    <property type="match status" value="1"/>
</dbReference>
<organism evidence="3 4">
    <name type="scientific">Parasphingorhabdus cellanae</name>
    <dbReference type="NCBI Taxonomy" id="2806553"/>
    <lineage>
        <taxon>Bacteria</taxon>
        <taxon>Pseudomonadati</taxon>
        <taxon>Pseudomonadota</taxon>
        <taxon>Alphaproteobacteria</taxon>
        <taxon>Sphingomonadales</taxon>
        <taxon>Sphingomonadaceae</taxon>
        <taxon>Parasphingorhabdus</taxon>
    </lineage>
</organism>
<name>A0ABX7T313_9SPHN</name>
<protein>
    <submittedName>
        <fullName evidence="3">NADP-dependent oxidoreductase</fullName>
    </submittedName>
</protein>
<keyword evidence="1" id="KW-0560">Oxidoreductase</keyword>
<dbReference type="Pfam" id="PF00107">
    <property type="entry name" value="ADH_zinc_N"/>
    <property type="match status" value="1"/>
</dbReference>
<evidence type="ECO:0000259" key="2">
    <source>
        <dbReference type="SMART" id="SM00829"/>
    </source>
</evidence>
<dbReference type="InterPro" id="IPR041694">
    <property type="entry name" value="ADH_N_2"/>
</dbReference>
<feature type="domain" description="Enoyl reductase (ER)" evidence="2">
    <location>
        <begin position="18"/>
        <end position="331"/>
    </location>
</feature>
<evidence type="ECO:0000256" key="1">
    <source>
        <dbReference type="ARBA" id="ARBA00023002"/>
    </source>
</evidence>
<dbReference type="EMBL" id="CP071794">
    <property type="protein sequence ID" value="QTD55192.1"/>
    <property type="molecule type" value="Genomic_DNA"/>
</dbReference>
<dbReference type="Pfam" id="PF16884">
    <property type="entry name" value="ADH_N_2"/>
    <property type="match status" value="1"/>
</dbReference>
<dbReference type="SUPFAM" id="SSF50129">
    <property type="entry name" value="GroES-like"/>
    <property type="match status" value="1"/>
</dbReference>
<dbReference type="Gene3D" id="3.40.50.720">
    <property type="entry name" value="NAD(P)-binding Rossmann-like Domain"/>
    <property type="match status" value="1"/>
</dbReference>
<dbReference type="SUPFAM" id="SSF51735">
    <property type="entry name" value="NAD(P)-binding Rossmann-fold domains"/>
    <property type="match status" value="1"/>
</dbReference>